<protein>
    <submittedName>
        <fullName evidence="3">Nitric-oxide reductase large subunit</fullName>
    </submittedName>
</protein>
<keyword evidence="1" id="KW-1133">Transmembrane helix</keyword>
<feature type="transmembrane region" description="Helical" evidence="1">
    <location>
        <begin position="383"/>
        <end position="403"/>
    </location>
</feature>
<feature type="transmembrane region" description="Helical" evidence="1">
    <location>
        <begin position="701"/>
        <end position="719"/>
    </location>
</feature>
<dbReference type="PANTHER" id="PTHR10422">
    <property type="entry name" value="CYTOCHROME C OXIDASE SUBUNIT 1"/>
    <property type="match status" value="1"/>
</dbReference>
<feature type="transmembrane region" description="Helical" evidence="1">
    <location>
        <begin position="605"/>
        <end position="624"/>
    </location>
</feature>
<keyword evidence="1" id="KW-0812">Transmembrane</keyword>
<evidence type="ECO:0000256" key="1">
    <source>
        <dbReference type="SAM" id="Phobius"/>
    </source>
</evidence>
<dbReference type="EMBL" id="NVQC01000016">
    <property type="protein sequence ID" value="PTL36377.1"/>
    <property type="molecule type" value="Genomic_DNA"/>
</dbReference>
<accession>A0A2T4TZ41</accession>
<dbReference type="Gene3D" id="1.20.210.10">
    <property type="entry name" value="Cytochrome c oxidase-like, subunit I domain"/>
    <property type="match status" value="1"/>
</dbReference>
<feature type="transmembrane region" description="Helical" evidence="1">
    <location>
        <begin position="306"/>
        <end position="325"/>
    </location>
</feature>
<dbReference type="PANTHER" id="PTHR10422:SF38">
    <property type="entry name" value="CYTOCHROME B SUBUNIT OF NITRIC OXIDE REDUCTASE"/>
    <property type="match status" value="1"/>
</dbReference>
<evidence type="ECO:0000313" key="4">
    <source>
        <dbReference type="Proteomes" id="UP000241436"/>
    </source>
</evidence>
<comment type="caution">
    <text evidence="3">The sequence shown here is derived from an EMBL/GenBank/DDBJ whole genome shotgun (WGS) entry which is preliminary data.</text>
</comment>
<feature type="transmembrane region" description="Helical" evidence="1">
    <location>
        <begin position="256"/>
        <end position="277"/>
    </location>
</feature>
<feature type="transmembrane region" description="Helical" evidence="1">
    <location>
        <begin position="415"/>
        <end position="435"/>
    </location>
</feature>
<feature type="transmembrane region" description="Helical" evidence="1">
    <location>
        <begin position="564"/>
        <end position="585"/>
    </location>
</feature>
<feature type="transmembrane region" description="Helical" evidence="1">
    <location>
        <begin position="337"/>
        <end position="359"/>
    </location>
</feature>
<feature type="transmembrane region" description="Helical" evidence="1">
    <location>
        <begin position="200"/>
        <end position="223"/>
    </location>
</feature>
<proteinExistence type="predicted"/>
<dbReference type="GO" id="GO:0009060">
    <property type="term" value="P:aerobic respiration"/>
    <property type="evidence" value="ECO:0007669"/>
    <property type="project" value="InterPro"/>
</dbReference>
<dbReference type="InterPro" id="IPR054309">
    <property type="entry name" value="NorB_cytochrome_c-like"/>
</dbReference>
<feature type="domain" description="Nitric oxide reductase subunit B cytochrome c-like" evidence="2">
    <location>
        <begin position="42"/>
        <end position="98"/>
    </location>
</feature>
<dbReference type="InterPro" id="IPR036927">
    <property type="entry name" value="Cyt_c_oxase-like_su1_sf"/>
</dbReference>
<dbReference type="AlphaFoldDB" id="A0A2T4TZ41"/>
<feature type="transmembrane region" description="Helical" evidence="1">
    <location>
        <begin position="515"/>
        <end position="536"/>
    </location>
</feature>
<dbReference type="GO" id="GO:0004129">
    <property type="term" value="F:cytochrome-c oxidase activity"/>
    <property type="evidence" value="ECO:0007669"/>
    <property type="project" value="InterPro"/>
</dbReference>
<feature type="transmembrane region" description="Helical" evidence="1">
    <location>
        <begin position="12"/>
        <end position="32"/>
    </location>
</feature>
<gene>
    <name evidence="3" type="ORF">CLG94_04925</name>
</gene>
<name>A0A2T4TZ41_9BACT</name>
<keyword evidence="1" id="KW-0472">Membrane</keyword>
<dbReference type="OrthoDB" id="9767153at2"/>
<dbReference type="SUPFAM" id="SSF81442">
    <property type="entry name" value="Cytochrome c oxidase subunit I-like"/>
    <property type="match status" value="1"/>
</dbReference>
<feature type="transmembrane region" description="Helical" evidence="1">
    <location>
        <begin position="488"/>
        <end position="509"/>
    </location>
</feature>
<dbReference type="InterPro" id="IPR000883">
    <property type="entry name" value="Cyt_C_Oxase_1"/>
</dbReference>
<feature type="transmembrane region" description="Helical" evidence="1">
    <location>
        <begin position="455"/>
        <end position="476"/>
    </location>
</feature>
<reference evidence="3 4" key="1">
    <citation type="submission" date="2017-09" db="EMBL/GenBank/DDBJ databases">
        <title>Bloom of a denitrifying methanotroph, Candidatus Methylomirabilis limnetica, in a deep stratified lake.</title>
        <authorList>
            <person name="Graf J.S."/>
            <person name="Marchant H.K."/>
            <person name="Tienken D."/>
            <person name="Hach P.F."/>
            <person name="Brand A."/>
            <person name="Schubert C.J."/>
            <person name="Kuypers M.M."/>
            <person name="Milucka J."/>
        </authorList>
    </citation>
    <scope>NUCLEOTIDE SEQUENCE [LARGE SCALE GENOMIC DNA]</scope>
    <source>
        <strain evidence="3 4">Zug</strain>
    </source>
</reference>
<dbReference type="GO" id="GO:0016020">
    <property type="term" value="C:membrane"/>
    <property type="evidence" value="ECO:0007669"/>
    <property type="project" value="InterPro"/>
</dbReference>
<dbReference type="Pfam" id="PF00115">
    <property type="entry name" value="COX1"/>
    <property type="match status" value="1"/>
</dbReference>
<sequence>MKATPGELSPWWRYSLVITIIFGLTVLVWLTVRTYHFAPPIPDKVTGPGGVTVMTAKDIRDGQEVFLRYGLMQNGSVWGHGAYLGPDFSAEYLHALAVAAGPALKQNHYDQQTGILTFTEVEAATFEKQVERWTAYFAEPTGNAGLPAKYITDPVELRHLTAFFAWTAWASVANRPGKLYSYTNNFPYEPLAGNTLTADAVLWSALSLIALLGGIAGALVAFGKFDFLGWKGRSGHVHPMMLPGVATESQRATIKFFAVVAVLFFAQVMVGAVVAHYRADPGKFYGIDLSQVAPSHIMRTWHLQLAIFWIVTAYIAGGLFLASGLGGSEPRWQVRGINLLFVALLLVVIGSLVGEWMGVKQLLGPLWFWLGHQGWEYLDLGRAWQIMLVVGLVLWLVLLVRAMAPARQNPKQRQIALLFLYAAAAIPLFYLPSMFFGSTTNLAVVDSWRFWIVHLWVEGFLELFVTVMVALIFFQLGVMSHTNVERVIYLDAILYLGSGIIGTGHHWYWTGQTTMTMALSAVFSAMEVVPLTLLTLDAWDFIKLTESECGACELPVSLPHKWTVHFLMAVGFWNFVGAGVFGFLINLPVISFYEVGTILTTNHGHTAMMGVFGMLAFALMVSAFRQVLDNQQWQRVEKLVRVSFWGLNIGLALMVVLSLLPGGIWQLWDVLTNGYWHARGAEFMNQPFVRRLEWLRLPGDAVFIALGAAPMALAAVMTYRFTQANRGRRHEADHVHSHLA</sequence>
<dbReference type="RefSeq" id="WP_107561750.1">
    <property type="nucleotide sequence ID" value="NZ_NVQC01000016.1"/>
</dbReference>
<feature type="transmembrane region" description="Helical" evidence="1">
    <location>
        <begin position="645"/>
        <end position="668"/>
    </location>
</feature>
<evidence type="ECO:0000259" key="2">
    <source>
        <dbReference type="Pfam" id="PF22085"/>
    </source>
</evidence>
<organism evidence="3 4">
    <name type="scientific">Candidatus Methylomirabilis limnetica</name>
    <dbReference type="NCBI Taxonomy" id="2033718"/>
    <lineage>
        <taxon>Bacteria</taxon>
        <taxon>Candidatus Methylomirabilota</taxon>
        <taxon>Candidatus Methylomirabilia</taxon>
        <taxon>Candidatus Methylomirabilales</taxon>
        <taxon>Candidatus Methylomirabilaceae</taxon>
        <taxon>Candidatus Methylomirabilis</taxon>
    </lineage>
</organism>
<feature type="domain" description="Nitric oxide reductase subunit B cytochrome c-like" evidence="2">
    <location>
        <begin position="103"/>
        <end position="188"/>
    </location>
</feature>
<dbReference type="Proteomes" id="UP000241436">
    <property type="component" value="Unassembled WGS sequence"/>
</dbReference>
<dbReference type="GO" id="GO:0020037">
    <property type="term" value="F:heme binding"/>
    <property type="evidence" value="ECO:0007669"/>
    <property type="project" value="InterPro"/>
</dbReference>
<reference evidence="4" key="2">
    <citation type="journal article" date="2018" name="Environ. Microbiol.">
        <title>Bloom of a denitrifying methanotroph, 'Candidatus Methylomirabilis limnetica', in a deep stratified lake.</title>
        <authorList>
            <person name="Graf J.S."/>
            <person name="Mayr M.J."/>
            <person name="Marchant H.K."/>
            <person name="Tienken D."/>
            <person name="Hach P.F."/>
            <person name="Brand A."/>
            <person name="Schubert C.J."/>
            <person name="Kuypers M.M."/>
            <person name="Milucka J."/>
        </authorList>
    </citation>
    <scope>NUCLEOTIDE SEQUENCE [LARGE SCALE GENOMIC DNA]</scope>
    <source>
        <strain evidence="4">Zug</strain>
    </source>
</reference>
<evidence type="ECO:0000313" key="3">
    <source>
        <dbReference type="EMBL" id="PTL36377.1"/>
    </source>
</evidence>
<dbReference type="Pfam" id="PF22085">
    <property type="entry name" value="NorB_cytochrome_c-like"/>
    <property type="match status" value="2"/>
</dbReference>
<keyword evidence="4" id="KW-1185">Reference proteome</keyword>